<organism evidence="1 2">
    <name type="scientific">Serendipita indica (strain DSM 11827)</name>
    <name type="common">Root endophyte fungus</name>
    <name type="synonym">Piriformospora indica</name>
    <dbReference type="NCBI Taxonomy" id="1109443"/>
    <lineage>
        <taxon>Eukaryota</taxon>
        <taxon>Fungi</taxon>
        <taxon>Dikarya</taxon>
        <taxon>Basidiomycota</taxon>
        <taxon>Agaricomycotina</taxon>
        <taxon>Agaricomycetes</taxon>
        <taxon>Sebacinales</taxon>
        <taxon>Serendipitaceae</taxon>
        <taxon>Serendipita</taxon>
    </lineage>
</organism>
<dbReference type="InParanoid" id="G4TPU8"/>
<evidence type="ECO:0000313" key="2">
    <source>
        <dbReference type="Proteomes" id="UP000007148"/>
    </source>
</evidence>
<dbReference type="EMBL" id="CAFZ01000218">
    <property type="protein sequence ID" value="CCA73341.1"/>
    <property type="molecule type" value="Genomic_DNA"/>
</dbReference>
<dbReference type="HOGENOM" id="CLU_2210988_0_0_1"/>
<sequence>MPQFIIPASVPVYATPAPVFMDPRQQLTDLAVATGRSLTKAITFDARSQTYGCQISEPRLTTAGVQPYVIAEVRGQPDRTTAEREACRQAVYSLNVTSVNVAISQYR</sequence>
<gene>
    <name evidence="1" type="ORF">PIIN_07296</name>
</gene>
<accession>G4TPU8</accession>
<comment type="caution">
    <text evidence="1">The sequence shown here is derived from an EMBL/GenBank/DDBJ whole genome shotgun (WGS) entry which is preliminary data.</text>
</comment>
<evidence type="ECO:0000313" key="1">
    <source>
        <dbReference type="EMBL" id="CCA73341.1"/>
    </source>
</evidence>
<protein>
    <recommendedName>
        <fullName evidence="3">DRBM domain-containing protein</fullName>
    </recommendedName>
</protein>
<proteinExistence type="predicted"/>
<dbReference type="Proteomes" id="UP000007148">
    <property type="component" value="Unassembled WGS sequence"/>
</dbReference>
<reference evidence="1 2" key="1">
    <citation type="journal article" date="2011" name="PLoS Pathog.">
        <title>Endophytic Life Strategies Decoded by Genome and Transcriptome Analyses of the Mutualistic Root Symbiont Piriformospora indica.</title>
        <authorList>
            <person name="Zuccaro A."/>
            <person name="Lahrmann U."/>
            <person name="Guldener U."/>
            <person name="Langen G."/>
            <person name="Pfiffi S."/>
            <person name="Biedenkopf D."/>
            <person name="Wong P."/>
            <person name="Samans B."/>
            <person name="Grimm C."/>
            <person name="Basiewicz M."/>
            <person name="Murat C."/>
            <person name="Martin F."/>
            <person name="Kogel K.H."/>
        </authorList>
    </citation>
    <scope>NUCLEOTIDE SEQUENCE [LARGE SCALE GENOMIC DNA]</scope>
    <source>
        <strain evidence="1 2">DSM 11827</strain>
    </source>
</reference>
<dbReference type="AlphaFoldDB" id="G4TPU8"/>
<evidence type="ECO:0008006" key="3">
    <source>
        <dbReference type="Google" id="ProtNLM"/>
    </source>
</evidence>
<name>G4TPU8_SERID</name>
<keyword evidence="2" id="KW-1185">Reference proteome</keyword>